<dbReference type="InterPro" id="IPR010466">
    <property type="entry name" value="DUF1058"/>
</dbReference>
<dbReference type="AlphaFoldDB" id="A0A1H0CEG1"/>
<feature type="signal peptide" evidence="1">
    <location>
        <begin position="1"/>
        <end position="22"/>
    </location>
</feature>
<dbReference type="OrthoDB" id="9810773at2"/>
<name>A0A1H0CEG1_9RHOB</name>
<sequence>MTSHLARAFLCVLLLAPGIAAAQERGPETNLPIPRFVSIRAGEANVRRGPSLTHRIDWVFTRKDMPVEITAEHGHWRRVRDREGAGGWIHYSLLSGVRTVIVDRDMVALHARRDPESPVVAQLELGVIARLGDCGPAWCRISVAGYKGWAEKAALWGVRPDEILD</sequence>
<dbReference type="EMBL" id="FQZZ01000001">
    <property type="protein sequence ID" value="SHJ45416.1"/>
    <property type="molecule type" value="Genomic_DNA"/>
</dbReference>
<dbReference type="Pfam" id="PF06347">
    <property type="entry name" value="SH3_4"/>
    <property type="match status" value="2"/>
</dbReference>
<proteinExistence type="predicted"/>
<evidence type="ECO:0000313" key="3">
    <source>
        <dbReference type="Proteomes" id="UP000324252"/>
    </source>
</evidence>
<evidence type="ECO:0000256" key="1">
    <source>
        <dbReference type="SAM" id="SignalP"/>
    </source>
</evidence>
<keyword evidence="3" id="KW-1185">Reference proteome</keyword>
<protein>
    <submittedName>
        <fullName evidence="2">SH3-like domain-containing protein</fullName>
    </submittedName>
</protein>
<evidence type="ECO:0000313" key="2">
    <source>
        <dbReference type="EMBL" id="SHJ45416.1"/>
    </source>
</evidence>
<dbReference type="RefSeq" id="WP_149786786.1">
    <property type="nucleotide sequence ID" value="NZ_FNIO01000001.1"/>
</dbReference>
<gene>
    <name evidence="2" type="ORF">SAMN05444142_101307</name>
</gene>
<feature type="chain" id="PRO_5015064440" evidence="1">
    <location>
        <begin position="23"/>
        <end position="165"/>
    </location>
</feature>
<organism evidence="2 3">
    <name type="scientific">Lutimaribacter pacificus</name>
    <dbReference type="NCBI Taxonomy" id="391948"/>
    <lineage>
        <taxon>Bacteria</taxon>
        <taxon>Pseudomonadati</taxon>
        <taxon>Pseudomonadota</taxon>
        <taxon>Alphaproteobacteria</taxon>
        <taxon>Rhodobacterales</taxon>
        <taxon>Roseobacteraceae</taxon>
        <taxon>Lutimaribacter</taxon>
    </lineage>
</organism>
<reference evidence="2 3" key="1">
    <citation type="submission" date="2016-11" db="EMBL/GenBank/DDBJ databases">
        <authorList>
            <person name="Varghese N."/>
            <person name="Submissions S."/>
        </authorList>
    </citation>
    <scope>NUCLEOTIDE SEQUENCE [LARGE SCALE GENOMIC DNA]</scope>
    <source>
        <strain evidence="2 3">DSM 29620</strain>
    </source>
</reference>
<accession>A0A1H0CEG1</accession>
<dbReference type="Gene3D" id="2.30.30.40">
    <property type="entry name" value="SH3 Domains"/>
    <property type="match status" value="1"/>
</dbReference>
<keyword evidence="1" id="KW-0732">Signal</keyword>
<dbReference type="Proteomes" id="UP000324252">
    <property type="component" value="Unassembled WGS sequence"/>
</dbReference>